<dbReference type="Pfam" id="PF17938">
    <property type="entry name" value="TetR_C_29"/>
    <property type="match status" value="1"/>
</dbReference>
<sequence>MSSRDVLLKAAAEEFARSGLKGTRIREIVQRSGVNERMIYHHFGSKEGLFKAVMEDAFGGVGQALREVLAEAVRLEPYEGMRMAFTTLFDLVHSRPLLVPLALQEGIGGWGVRPPLAAEQLPAQLRDLHERGVAAGIFRSDVDFDVLYATTVITLMATPGTAGRFSLLAERSMDELRDQIVALLLDGLTGGDR</sequence>
<feature type="domain" description="HTH tetR-type" evidence="5">
    <location>
        <begin position="1"/>
        <end position="61"/>
    </location>
</feature>
<gene>
    <name evidence="6" type="ORF">ACFFH7_36950</name>
</gene>
<keyword evidence="3" id="KW-0804">Transcription</keyword>
<keyword evidence="2 4" id="KW-0238">DNA-binding</keyword>
<dbReference type="RefSeq" id="WP_273937387.1">
    <property type="nucleotide sequence ID" value="NZ_CP097263.1"/>
</dbReference>
<keyword evidence="1" id="KW-0805">Transcription regulation</keyword>
<dbReference type="PANTHER" id="PTHR30055:SF234">
    <property type="entry name" value="HTH-TYPE TRANSCRIPTIONAL REGULATOR BETI"/>
    <property type="match status" value="1"/>
</dbReference>
<name>A0ABV6N3I0_9PSEU</name>
<dbReference type="InterPro" id="IPR009057">
    <property type="entry name" value="Homeodomain-like_sf"/>
</dbReference>
<evidence type="ECO:0000313" key="6">
    <source>
        <dbReference type="EMBL" id="MFC0547148.1"/>
    </source>
</evidence>
<comment type="caution">
    <text evidence="6">The sequence shown here is derived from an EMBL/GenBank/DDBJ whole genome shotgun (WGS) entry which is preliminary data.</text>
</comment>
<dbReference type="InterPro" id="IPR041474">
    <property type="entry name" value="NicS_C"/>
</dbReference>
<dbReference type="Pfam" id="PF00440">
    <property type="entry name" value="TetR_N"/>
    <property type="match status" value="1"/>
</dbReference>
<evidence type="ECO:0000256" key="4">
    <source>
        <dbReference type="PROSITE-ProRule" id="PRU00335"/>
    </source>
</evidence>
<evidence type="ECO:0000256" key="2">
    <source>
        <dbReference type="ARBA" id="ARBA00023125"/>
    </source>
</evidence>
<dbReference type="PROSITE" id="PS50977">
    <property type="entry name" value="HTH_TETR_2"/>
    <property type="match status" value="1"/>
</dbReference>
<evidence type="ECO:0000259" key="5">
    <source>
        <dbReference type="PROSITE" id="PS50977"/>
    </source>
</evidence>
<keyword evidence="7" id="KW-1185">Reference proteome</keyword>
<proteinExistence type="predicted"/>
<dbReference type="Gene3D" id="1.10.357.10">
    <property type="entry name" value="Tetracycline Repressor, domain 2"/>
    <property type="match status" value="1"/>
</dbReference>
<dbReference type="Proteomes" id="UP001589810">
    <property type="component" value="Unassembled WGS sequence"/>
</dbReference>
<evidence type="ECO:0000313" key="7">
    <source>
        <dbReference type="Proteomes" id="UP001589810"/>
    </source>
</evidence>
<dbReference type="SUPFAM" id="SSF48498">
    <property type="entry name" value="Tetracyclin repressor-like, C-terminal domain"/>
    <property type="match status" value="1"/>
</dbReference>
<protein>
    <submittedName>
        <fullName evidence="6">TetR/AcrR family transcriptional regulator</fullName>
    </submittedName>
</protein>
<organism evidence="6 7">
    <name type="scientific">Kutzneria chonburiensis</name>
    <dbReference type="NCBI Taxonomy" id="1483604"/>
    <lineage>
        <taxon>Bacteria</taxon>
        <taxon>Bacillati</taxon>
        <taxon>Actinomycetota</taxon>
        <taxon>Actinomycetes</taxon>
        <taxon>Pseudonocardiales</taxon>
        <taxon>Pseudonocardiaceae</taxon>
        <taxon>Kutzneria</taxon>
    </lineage>
</organism>
<accession>A0ABV6N3I0</accession>
<feature type="DNA-binding region" description="H-T-H motif" evidence="4">
    <location>
        <begin position="24"/>
        <end position="43"/>
    </location>
</feature>
<dbReference type="PRINTS" id="PR00455">
    <property type="entry name" value="HTHTETR"/>
</dbReference>
<dbReference type="SUPFAM" id="SSF46689">
    <property type="entry name" value="Homeodomain-like"/>
    <property type="match status" value="1"/>
</dbReference>
<dbReference type="InterPro" id="IPR036271">
    <property type="entry name" value="Tet_transcr_reg_TetR-rel_C_sf"/>
</dbReference>
<reference evidence="6 7" key="1">
    <citation type="submission" date="2024-09" db="EMBL/GenBank/DDBJ databases">
        <authorList>
            <person name="Sun Q."/>
            <person name="Mori K."/>
        </authorList>
    </citation>
    <scope>NUCLEOTIDE SEQUENCE [LARGE SCALE GENOMIC DNA]</scope>
    <source>
        <strain evidence="6 7">TBRC 1432</strain>
    </source>
</reference>
<dbReference type="PANTHER" id="PTHR30055">
    <property type="entry name" value="HTH-TYPE TRANSCRIPTIONAL REGULATOR RUTR"/>
    <property type="match status" value="1"/>
</dbReference>
<dbReference type="InterPro" id="IPR050109">
    <property type="entry name" value="HTH-type_TetR-like_transc_reg"/>
</dbReference>
<dbReference type="InterPro" id="IPR001647">
    <property type="entry name" value="HTH_TetR"/>
</dbReference>
<evidence type="ECO:0000256" key="1">
    <source>
        <dbReference type="ARBA" id="ARBA00023015"/>
    </source>
</evidence>
<evidence type="ECO:0000256" key="3">
    <source>
        <dbReference type="ARBA" id="ARBA00023163"/>
    </source>
</evidence>
<dbReference type="EMBL" id="JBHLUD010000013">
    <property type="protein sequence ID" value="MFC0547148.1"/>
    <property type="molecule type" value="Genomic_DNA"/>
</dbReference>